<feature type="non-terminal residue" evidence="1">
    <location>
        <position position="95"/>
    </location>
</feature>
<sequence length="95" mass="11424">ALQERKEMGKQFDELSIEWVEDLHIASNARADKAERDHEEILAQSKERDREYREMLSKSEARAVRAEMERDEIFARYSNLKDKWHETKEIVTMLQ</sequence>
<dbReference type="AlphaFoldDB" id="A0AAV5SF53"/>
<protein>
    <submittedName>
        <fullName evidence="1">Uncharacterized protein</fullName>
    </submittedName>
</protein>
<accession>A0AAV5SF53</accession>
<name>A0AAV5SF53_9BILA</name>
<keyword evidence="2" id="KW-1185">Reference proteome</keyword>
<evidence type="ECO:0000313" key="2">
    <source>
        <dbReference type="Proteomes" id="UP001432027"/>
    </source>
</evidence>
<dbReference type="Proteomes" id="UP001432027">
    <property type="component" value="Unassembled WGS sequence"/>
</dbReference>
<organism evidence="1 2">
    <name type="scientific">Pristionchus entomophagus</name>
    <dbReference type="NCBI Taxonomy" id="358040"/>
    <lineage>
        <taxon>Eukaryota</taxon>
        <taxon>Metazoa</taxon>
        <taxon>Ecdysozoa</taxon>
        <taxon>Nematoda</taxon>
        <taxon>Chromadorea</taxon>
        <taxon>Rhabditida</taxon>
        <taxon>Rhabditina</taxon>
        <taxon>Diplogasteromorpha</taxon>
        <taxon>Diplogasteroidea</taxon>
        <taxon>Neodiplogasteridae</taxon>
        <taxon>Pristionchus</taxon>
    </lineage>
</organism>
<comment type="caution">
    <text evidence="1">The sequence shown here is derived from an EMBL/GenBank/DDBJ whole genome shotgun (WGS) entry which is preliminary data.</text>
</comment>
<feature type="non-terminal residue" evidence="1">
    <location>
        <position position="1"/>
    </location>
</feature>
<dbReference type="EMBL" id="BTSX01000001">
    <property type="protein sequence ID" value="GMS78321.1"/>
    <property type="molecule type" value="Genomic_DNA"/>
</dbReference>
<proteinExistence type="predicted"/>
<gene>
    <name evidence="1" type="ORF">PENTCL1PPCAC_496</name>
</gene>
<reference evidence="1" key="1">
    <citation type="submission" date="2023-10" db="EMBL/GenBank/DDBJ databases">
        <title>Genome assembly of Pristionchus species.</title>
        <authorList>
            <person name="Yoshida K."/>
            <person name="Sommer R.J."/>
        </authorList>
    </citation>
    <scope>NUCLEOTIDE SEQUENCE</scope>
    <source>
        <strain evidence="1">RS0144</strain>
    </source>
</reference>
<evidence type="ECO:0000313" key="1">
    <source>
        <dbReference type="EMBL" id="GMS78321.1"/>
    </source>
</evidence>